<protein>
    <submittedName>
        <fullName evidence="7">Nitrobenzoate reductase</fullName>
    </submittedName>
</protein>
<dbReference type="EMBL" id="CP004387">
    <property type="protein sequence ID" value="AJD49001.1"/>
    <property type="molecule type" value="Genomic_DNA"/>
</dbReference>
<keyword evidence="3" id="KW-0285">Flavoprotein</keyword>
<dbReference type="KEGG" id="apac:S7S_12945"/>
<dbReference type="Pfam" id="PF00881">
    <property type="entry name" value="Nitroreductase"/>
    <property type="match status" value="1"/>
</dbReference>
<dbReference type="CDD" id="cd02136">
    <property type="entry name" value="PnbA_NfnB-like"/>
    <property type="match status" value="1"/>
</dbReference>
<evidence type="ECO:0000256" key="1">
    <source>
        <dbReference type="ARBA" id="ARBA00001917"/>
    </source>
</evidence>
<evidence type="ECO:0000313" key="7">
    <source>
        <dbReference type="EMBL" id="AJD49001.1"/>
    </source>
</evidence>
<dbReference type="Gene3D" id="3.40.109.10">
    <property type="entry name" value="NADH Oxidase"/>
    <property type="match status" value="1"/>
</dbReference>
<proteinExistence type="inferred from homology"/>
<dbReference type="PANTHER" id="PTHR43673:SF2">
    <property type="entry name" value="NITROREDUCTASE"/>
    <property type="match status" value="1"/>
</dbReference>
<dbReference type="OrthoDB" id="9784375at2"/>
<evidence type="ECO:0000256" key="2">
    <source>
        <dbReference type="ARBA" id="ARBA00007118"/>
    </source>
</evidence>
<gene>
    <name evidence="7" type="ORF">S7S_12945</name>
</gene>
<comment type="similarity">
    <text evidence="2">Belongs to the nitroreductase family.</text>
</comment>
<keyword evidence="5" id="KW-0560">Oxidoreductase</keyword>
<organism evidence="7 8">
    <name type="scientific">Isoalcanivorax pacificus W11-5</name>
    <dbReference type="NCBI Taxonomy" id="391936"/>
    <lineage>
        <taxon>Bacteria</taxon>
        <taxon>Pseudomonadati</taxon>
        <taxon>Pseudomonadota</taxon>
        <taxon>Gammaproteobacteria</taxon>
        <taxon>Oceanospirillales</taxon>
        <taxon>Alcanivoracaceae</taxon>
        <taxon>Isoalcanivorax</taxon>
    </lineage>
</organism>
<evidence type="ECO:0000256" key="3">
    <source>
        <dbReference type="ARBA" id="ARBA00022630"/>
    </source>
</evidence>
<evidence type="ECO:0000259" key="6">
    <source>
        <dbReference type="Pfam" id="PF00881"/>
    </source>
</evidence>
<reference evidence="7 8" key="1">
    <citation type="journal article" date="2012" name="J. Bacteriol.">
        <title>Genome sequence of an alkane-degrading bacterium, Alcanivorax pacificus type strain W11-5, isolated from deep sea sediment.</title>
        <authorList>
            <person name="Lai Q."/>
            <person name="Shao Z."/>
        </authorList>
    </citation>
    <scope>NUCLEOTIDE SEQUENCE [LARGE SCALE GENOMIC DNA]</scope>
    <source>
        <strain evidence="7 8">W11-5</strain>
    </source>
</reference>
<dbReference type="PANTHER" id="PTHR43673">
    <property type="entry name" value="NAD(P)H NITROREDUCTASE YDGI-RELATED"/>
    <property type="match status" value="1"/>
</dbReference>
<dbReference type="SUPFAM" id="SSF55469">
    <property type="entry name" value="FMN-dependent nitroreductase-like"/>
    <property type="match status" value="1"/>
</dbReference>
<accession>A0A0B4XPE9</accession>
<dbReference type="Proteomes" id="UP000006764">
    <property type="component" value="Chromosome"/>
</dbReference>
<dbReference type="InterPro" id="IPR029479">
    <property type="entry name" value="Nitroreductase"/>
</dbReference>
<keyword evidence="4" id="KW-0288">FMN</keyword>
<dbReference type="RefSeq" id="WP_008738506.1">
    <property type="nucleotide sequence ID" value="NZ_CP004387.1"/>
</dbReference>
<dbReference type="GO" id="GO:0016491">
    <property type="term" value="F:oxidoreductase activity"/>
    <property type="evidence" value="ECO:0007669"/>
    <property type="project" value="UniProtKB-KW"/>
</dbReference>
<name>A0A0B4XPE9_9GAMM</name>
<evidence type="ECO:0000313" key="8">
    <source>
        <dbReference type="Proteomes" id="UP000006764"/>
    </source>
</evidence>
<dbReference type="InterPro" id="IPR000415">
    <property type="entry name" value="Nitroreductase-like"/>
</dbReference>
<evidence type="ECO:0000256" key="4">
    <source>
        <dbReference type="ARBA" id="ARBA00022643"/>
    </source>
</evidence>
<sequence>MEFRDVLHQRRSIRAFEPTPVPPALVDEVLADALVSPSWSNTQPYKVAVVSGAEVEGLRQEFRERFQRLAALQRAPFWKKALGALKGGAMPDGDFRPILRYPEDLQPRRVATGLGLYRLLGIGREDRAAREEQMARNFIFFDAPVVMFVFAHKGLGVYSALDAGIFLQSLMLSATDRGLGTCAQGALALWRSPVAQRFEIPAPYQLLCGVSMGYPADAPVNRFRPDRQSLDELRLPPRTQ</sequence>
<dbReference type="STRING" id="391936.S7S_12945"/>
<dbReference type="HOGENOM" id="CLU_070764_9_1_6"/>
<feature type="domain" description="Nitroreductase" evidence="6">
    <location>
        <begin position="8"/>
        <end position="214"/>
    </location>
</feature>
<evidence type="ECO:0000256" key="5">
    <source>
        <dbReference type="ARBA" id="ARBA00023002"/>
    </source>
</evidence>
<comment type="cofactor">
    <cofactor evidence="1">
        <name>FMN</name>
        <dbReference type="ChEBI" id="CHEBI:58210"/>
    </cofactor>
</comment>
<keyword evidence="8" id="KW-1185">Reference proteome</keyword>
<dbReference type="AlphaFoldDB" id="A0A0B4XPE9"/>